<organism evidence="3 4">
    <name type="scientific">Dictyobacter arantiisoli</name>
    <dbReference type="NCBI Taxonomy" id="2014874"/>
    <lineage>
        <taxon>Bacteria</taxon>
        <taxon>Bacillati</taxon>
        <taxon>Chloroflexota</taxon>
        <taxon>Ktedonobacteria</taxon>
        <taxon>Ktedonobacterales</taxon>
        <taxon>Dictyobacteraceae</taxon>
        <taxon>Dictyobacter</taxon>
    </lineage>
</organism>
<dbReference type="Proteomes" id="UP000322530">
    <property type="component" value="Unassembled WGS sequence"/>
</dbReference>
<dbReference type="RefSeq" id="WP_216368779.1">
    <property type="nucleotide sequence ID" value="NZ_BIXY01000009.1"/>
</dbReference>
<evidence type="ECO:0000313" key="3">
    <source>
        <dbReference type="EMBL" id="GCF07392.1"/>
    </source>
</evidence>
<protein>
    <submittedName>
        <fullName evidence="3">Putative UDP-glucose epimerase YtcB</fullName>
    </submittedName>
</protein>
<comment type="caution">
    <text evidence="3">The sequence shown here is derived from an EMBL/GenBank/DDBJ whole genome shotgun (WGS) entry which is preliminary data.</text>
</comment>
<dbReference type="Gene3D" id="3.90.25.10">
    <property type="entry name" value="UDP-galactose 4-epimerase, domain 1"/>
    <property type="match status" value="1"/>
</dbReference>
<dbReference type="Pfam" id="PF01370">
    <property type="entry name" value="Epimerase"/>
    <property type="match status" value="1"/>
</dbReference>
<evidence type="ECO:0000313" key="4">
    <source>
        <dbReference type="Proteomes" id="UP000322530"/>
    </source>
</evidence>
<dbReference type="Gene3D" id="3.40.50.720">
    <property type="entry name" value="NAD(P)-binding Rossmann-like Domain"/>
    <property type="match status" value="1"/>
</dbReference>
<dbReference type="AlphaFoldDB" id="A0A5A5T7K3"/>
<dbReference type="EMBL" id="BIXY01000009">
    <property type="protein sequence ID" value="GCF07392.1"/>
    <property type="molecule type" value="Genomic_DNA"/>
</dbReference>
<sequence length="320" mass="36127">MRCLVTGAAGFVGSHLTERLLADGHEVCGIDAFIDYYDRAIKEKNLQGPRSWDTFTFIEGNLIHLPLAKLLEGVDWIFHQAAQAGVRASWGEEFARYTECNVLATQRLLETALQVGNIKRIVYASSSSVYGDAMTFPIVEDSQLRPFSPYGVTKLAAENLCSLYYHNFQVPTVSLRYFTVYGPRQRPDMAFHKFCKAILEHEPIRIFDDGFQTRDFTFISDVVEANIRAATSEEAIGKVMNIAGGSRVTLRSVIDMLAEVSSSKLQVAFEAKQHGDVRHTYADTRRAQQYLNYHPLITLQQGLAEEFEYTQSIYQLMQPA</sequence>
<keyword evidence="4" id="KW-1185">Reference proteome</keyword>
<evidence type="ECO:0000256" key="1">
    <source>
        <dbReference type="ARBA" id="ARBA00023027"/>
    </source>
</evidence>
<accession>A0A5A5T7K3</accession>
<name>A0A5A5T7K3_9CHLR</name>
<gene>
    <name evidence="3" type="primary">ytcB</name>
    <name evidence="3" type="ORF">KDI_09560</name>
</gene>
<feature type="domain" description="NAD-dependent epimerase/dehydratase" evidence="2">
    <location>
        <begin position="4"/>
        <end position="243"/>
    </location>
</feature>
<dbReference type="PANTHER" id="PTHR43574">
    <property type="entry name" value="EPIMERASE-RELATED"/>
    <property type="match status" value="1"/>
</dbReference>
<dbReference type="InterPro" id="IPR036291">
    <property type="entry name" value="NAD(P)-bd_dom_sf"/>
</dbReference>
<dbReference type="PRINTS" id="PR01713">
    <property type="entry name" value="NUCEPIMERASE"/>
</dbReference>
<proteinExistence type="predicted"/>
<keyword evidence="1" id="KW-0520">NAD</keyword>
<dbReference type="SUPFAM" id="SSF51735">
    <property type="entry name" value="NAD(P)-binding Rossmann-fold domains"/>
    <property type="match status" value="1"/>
</dbReference>
<reference evidence="3 4" key="1">
    <citation type="submission" date="2019-01" db="EMBL/GenBank/DDBJ databases">
        <title>Draft genome sequence of Dictyobacter sp. Uno17.</title>
        <authorList>
            <person name="Wang C.M."/>
            <person name="Zheng Y."/>
            <person name="Sakai Y."/>
            <person name="Abe K."/>
            <person name="Yokota A."/>
            <person name="Yabe S."/>
        </authorList>
    </citation>
    <scope>NUCLEOTIDE SEQUENCE [LARGE SCALE GENOMIC DNA]</scope>
    <source>
        <strain evidence="3 4">Uno17</strain>
    </source>
</reference>
<evidence type="ECO:0000259" key="2">
    <source>
        <dbReference type="Pfam" id="PF01370"/>
    </source>
</evidence>
<dbReference type="InterPro" id="IPR001509">
    <property type="entry name" value="Epimerase_deHydtase"/>
</dbReference>